<dbReference type="Pfam" id="PF02567">
    <property type="entry name" value="PhzC-PhzF"/>
    <property type="match status" value="1"/>
</dbReference>
<comment type="similarity">
    <text evidence="1">Belongs to the PhzF family.</text>
</comment>
<dbReference type="GO" id="GO:0005737">
    <property type="term" value="C:cytoplasm"/>
    <property type="evidence" value="ECO:0007669"/>
    <property type="project" value="TreeGrafter"/>
</dbReference>
<dbReference type="Gene3D" id="3.10.310.10">
    <property type="entry name" value="Diaminopimelate Epimerase, Chain A, domain 1"/>
    <property type="match status" value="2"/>
</dbReference>
<gene>
    <name evidence="3" type="ORF">EV670_1409</name>
</gene>
<name>A0A4Q7VW78_9BURK</name>
<proteinExistence type="inferred from homology"/>
<evidence type="ECO:0000256" key="2">
    <source>
        <dbReference type="PIRSR" id="PIRSR016184-1"/>
    </source>
</evidence>
<dbReference type="OrthoDB" id="9788221at2"/>
<dbReference type="NCBIfam" id="TIGR00654">
    <property type="entry name" value="PhzF_family"/>
    <property type="match status" value="1"/>
</dbReference>
<dbReference type="SUPFAM" id="SSF54506">
    <property type="entry name" value="Diaminopimelate epimerase-like"/>
    <property type="match status" value="1"/>
</dbReference>
<dbReference type="InterPro" id="IPR003719">
    <property type="entry name" value="Phenazine_PhzF-like"/>
</dbReference>
<dbReference type="RefSeq" id="WP_130431139.1">
    <property type="nucleotide sequence ID" value="NZ_SHKP01000005.1"/>
</dbReference>
<evidence type="ECO:0000313" key="3">
    <source>
        <dbReference type="EMBL" id="RZU00698.1"/>
    </source>
</evidence>
<evidence type="ECO:0000256" key="1">
    <source>
        <dbReference type="ARBA" id="ARBA00008270"/>
    </source>
</evidence>
<dbReference type="AlphaFoldDB" id="A0A4Q7VW78"/>
<sequence length="289" mass="30037">MDRRFLQLDVFAGATALSGNPLAVVVDAAGIDDAQMAAFARWTNLSETTFLLPPSDPAADYRVRIFTPAGELPFAGHPTLGSCHAWLASGGMPKAAGVVVQECGVGLVRVRADERTSGGSDARRALAFAAPPLKRSGPLDETLLGQIAQALGVARAEIVDHQWADNGPGWAAVMLGSASQALALKPDFSAVPTLKLGVIAPQAAGHDADFEVRAFFPAGGHHFEDPVTGSLNAGLAQWLIGAGLAPARYVAAQGAALRRAGRVRVEQQGADIWIGGDVVTHVRGTLDAW</sequence>
<keyword evidence="4" id="KW-1185">Reference proteome</keyword>
<dbReference type="PANTHER" id="PTHR13774:SF32">
    <property type="entry name" value="ANTISENSE-ENHANCING SEQUENCE 1"/>
    <property type="match status" value="1"/>
</dbReference>
<protein>
    <submittedName>
        <fullName evidence="3">PhzF family phenazine biosynthesis protein</fullName>
    </submittedName>
</protein>
<comment type="caution">
    <text evidence="3">The sequence shown here is derived from an EMBL/GenBank/DDBJ whole genome shotgun (WGS) entry which is preliminary data.</text>
</comment>
<evidence type="ECO:0000313" key="4">
    <source>
        <dbReference type="Proteomes" id="UP000293671"/>
    </source>
</evidence>
<reference evidence="3 4" key="1">
    <citation type="submission" date="2019-02" db="EMBL/GenBank/DDBJ databases">
        <title>Genomic Encyclopedia of Type Strains, Phase IV (KMG-IV): sequencing the most valuable type-strain genomes for metagenomic binning, comparative biology and taxonomic classification.</title>
        <authorList>
            <person name="Goeker M."/>
        </authorList>
    </citation>
    <scope>NUCLEOTIDE SEQUENCE [LARGE SCALE GENOMIC DNA]</scope>
    <source>
        <strain evidence="3 4">DSM 19570</strain>
    </source>
</reference>
<dbReference type="PANTHER" id="PTHR13774">
    <property type="entry name" value="PHENAZINE BIOSYNTHESIS PROTEIN"/>
    <property type="match status" value="1"/>
</dbReference>
<dbReference type="Proteomes" id="UP000293671">
    <property type="component" value="Unassembled WGS sequence"/>
</dbReference>
<dbReference type="EMBL" id="SHKP01000005">
    <property type="protein sequence ID" value="RZU00698.1"/>
    <property type="molecule type" value="Genomic_DNA"/>
</dbReference>
<dbReference type="PIRSF" id="PIRSF016184">
    <property type="entry name" value="PhzC_PhzF"/>
    <property type="match status" value="1"/>
</dbReference>
<organism evidence="3 4">
    <name type="scientific">Rivibacter subsaxonicus</name>
    <dbReference type="NCBI Taxonomy" id="457575"/>
    <lineage>
        <taxon>Bacteria</taxon>
        <taxon>Pseudomonadati</taxon>
        <taxon>Pseudomonadota</taxon>
        <taxon>Betaproteobacteria</taxon>
        <taxon>Burkholderiales</taxon>
        <taxon>Rivibacter</taxon>
    </lineage>
</organism>
<dbReference type="GO" id="GO:0016853">
    <property type="term" value="F:isomerase activity"/>
    <property type="evidence" value="ECO:0007669"/>
    <property type="project" value="TreeGrafter"/>
</dbReference>
<accession>A0A4Q7VW78</accession>
<feature type="active site" evidence="2">
    <location>
        <position position="47"/>
    </location>
</feature>